<proteinExistence type="predicted"/>
<gene>
    <name evidence="3" type="ORF">NZD89_13045</name>
</gene>
<evidence type="ECO:0000313" key="4">
    <source>
        <dbReference type="Proteomes" id="UP001164761"/>
    </source>
</evidence>
<evidence type="ECO:0000313" key="3">
    <source>
        <dbReference type="EMBL" id="WAH44221.1"/>
    </source>
</evidence>
<keyword evidence="2" id="KW-0472">Membrane</keyword>
<keyword evidence="4" id="KW-1185">Reference proteome</keyword>
<protein>
    <recommendedName>
        <fullName evidence="5">DUF4830 domain-containing protein</fullName>
    </recommendedName>
</protein>
<evidence type="ECO:0000256" key="1">
    <source>
        <dbReference type="SAM" id="MobiDB-lite"/>
    </source>
</evidence>
<evidence type="ECO:0000256" key="2">
    <source>
        <dbReference type="SAM" id="Phobius"/>
    </source>
</evidence>
<feature type="transmembrane region" description="Helical" evidence="2">
    <location>
        <begin position="20"/>
        <end position="37"/>
    </location>
</feature>
<evidence type="ECO:0008006" key="5">
    <source>
        <dbReference type="Google" id="ProtNLM"/>
    </source>
</evidence>
<keyword evidence="2" id="KW-1133">Transmembrane helix</keyword>
<name>A0ABY6ZMZ9_9BACL</name>
<keyword evidence="2" id="KW-0812">Transmembrane</keyword>
<accession>A0ABY6ZMZ9</accession>
<dbReference type="Proteomes" id="UP001164761">
    <property type="component" value="Chromosome"/>
</dbReference>
<dbReference type="EMBL" id="CP104067">
    <property type="protein sequence ID" value="WAH44221.1"/>
    <property type="molecule type" value="Genomic_DNA"/>
</dbReference>
<organism evidence="3 4">
    <name type="scientific">Alicyclobacillus fastidiosus</name>
    <dbReference type="NCBI Taxonomy" id="392011"/>
    <lineage>
        <taxon>Bacteria</taxon>
        <taxon>Bacillati</taxon>
        <taxon>Bacillota</taxon>
        <taxon>Bacilli</taxon>
        <taxon>Bacillales</taxon>
        <taxon>Alicyclobacillaceae</taxon>
        <taxon>Alicyclobacillus</taxon>
    </lineage>
</organism>
<dbReference type="RefSeq" id="WP_268008117.1">
    <property type="nucleotide sequence ID" value="NZ_BSUT01000001.1"/>
</dbReference>
<sequence>MMNTETMLVRRRKRQTSSFITLVVALLILIVGSFFLLRPVMKNQNTPVAVTQRFIGFVELKQFDDARNLMTPAFQNTAGWHGMLYSLYGSIDPAEAGYQLVAEKDGIAQVQFSNESGGYLYLKQVNGQWRVASPNELPASVTGTQGTGTTTSSGTTTGQ</sequence>
<feature type="compositionally biased region" description="Low complexity" evidence="1">
    <location>
        <begin position="142"/>
        <end position="159"/>
    </location>
</feature>
<reference evidence="3" key="1">
    <citation type="submission" date="2022-08" db="EMBL/GenBank/DDBJ databases">
        <title>Alicyclobacillus fastidiosus DSM 17978, complete genome.</title>
        <authorList>
            <person name="Wang Q."/>
            <person name="Cai R."/>
            <person name="Wang Z."/>
        </authorList>
    </citation>
    <scope>NUCLEOTIDE SEQUENCE</scope>
    <source>
        <strain evidence="3">DSM 17978</strain>
    </source>
</reference>
<feature type="region of interest" description="Disordered" evidence="1">
    <location>
        <begin position="136"/>
        <end position="159"/>
    </location>
</feature>